<feature type="transmembrane region" description="Helical" evidence="1">
    <location>
        <begin position="154"/>
        <end position="175"/>
    </location>
</feature>
<organism evidence="2 3">
    <name type="scientific">Galerina marginata (strain CBS 339.88)</name>
    <dbReference type="NCBI Taxonomy" id="685588"/>
    <lineage>
        <taxon>Eukaryota</taxon>
        <taxon>Fungi</taxon>
        <taxon>Dikarya</taxon>
        <taxon>Basidiomycota</taxon>
        <taxon>Agaricomycotina</taxon>
        <taxon>Agaricomycetes</taxon>
        <taxon>Agaricomycetidae</taxon>
        <taxon>Agaricales</taxon>
        <taxon>Agaricineae</taxon>
        <taxon>Strophariaceae</taxon>
        <taxon>Galerina</taxon>
    </lineage>
</organism>
<evidence type="ECO:0000256" key="1">
    <source>
        <dbReference type="SAM" id="Phobius"/>
    </source>
</evidence>
<keyword evidence="1" id="KW-0812">Transmembrane</keyword>
<evidence type="ECO:0000313" key="3">
    <source>
        <dbReference type="Proteomes" id="UP000027222"/>
    </source>
</evidence>
<feature type="transmembrane region" description="Helical" evidence="1">
    <location>
        <begin position="182"/>
        <end position="200"/>
    </location>
</feature>
<dbReference type="OrthoDB" id="3032159at2759"/>
<dbReference type="HOGENOM" id="CLU_783154_0_0_1"/>
<keyword evidence="1" id="KW-1133">Transmembrane helix</keyword>
<feature type="transmembrane region" description="Helical" evidence="1">
    <location>
        <begin position="282"/>
        <end position="301"/>
    </location>
</feature>
<sequence length="328" mass="37442">MEQVLTQPQPNENANPSRAVLLSPLLLIRSFEGLPAQPIEEQLPRRRNATADPETSTAIPLQQLNVVEPTSHEEAAARLARAQKELIVILTVNRLCRIITIVVLGLWGGWSIMPAETKAPAIPESMDWYFRKWPEWGILAKKDRPRVSVTGYSILNTLIGLGIAFFNCTGLVAWGKTRKSQAFGFFTLIMVPIYLMTHMLPVVRKVYALATWWWIAFRIHGIVNILRSRDRPEMAVQFRILTAGLAVEFVLLFWFFSIPFFPYLFGRGHWNSRLWLEHFPPLLARLGSWVLVVVFGLWIDLPNIFYPCSGKHLLHTLIEAVRKLGLPT</sequence>
<accession>A0A067T0C3</accession>
<name>A0A067T0C3_GALM3</name>
<reference evidence="3" key="1">
    <citation type="journal article" date="2014" name="Proc. Natl. Acad. Sci. U.S.A.">
        <title>Extensive sampling of basidiomycete genomes demonstrates inadequacy of the white-rot/brown-rot paradigm for wood decay fungi.</title>
        <authorList>
            <person name="Riley R."/>
            <person name="Salamov A.A."/>
            <person name="Brown D.W."/>
            <person name="Nagy L.G."/>
            <person name="Floudas D."/>
            <person name="Held B.W."/>
            <person name="Levasseur A."/>
            <person name="Lombard V."/>
            <person name="Morin E."/>
            <person name="Otillar R."/>
            <person name="Lindquist E.A."/>
            <person name="Sun H."/>
            <person name="LaButti K.M."/>
            <person name="Schmutz J."/>
            <person name="Jabbour D."/>
            <person name="Luo H."/>
            <person name="Baker S.E."/>
            <person name="Pisabarro A.G."/>
            <person name="Walton J.D."/>
            <person name="Blanchette R.A."/>
            <person name="Henrissat B."/>
            <person name="Martin F."/>
            <person name="Cullen D."/>
            <person name="Hibbett D.S."/>
            <person name="Grigoriev I.V."/>
        </authorList>
    </citation>
    <scope>NUCLEOTIDE SEQUENCE [LARGE SCALE GENOMIC DNA]</scope>
    <source>
        <strain evidence="3">CBS 339.88</strain>
    </source>
</reference>
<keyword evidence="1" id="KW-0472">Membrane</keyword>
<proteinExistence type="predicted"/>
<dbReference type="AlphaFoldDB" id="A0A067T0C3"/>
<dbReference type="EMBL" id="KL142378">
    <property type="protein sequence ID" value="KDR76650.1"/>
    <property type="molecule type" value="Genomic_DNA"/>
</dbReference>
<protein>
    <submittedName>
        <fullName evidence="2">Uncharacterized protein</fullName>
    </submittedName>
</protein>
<gene>
    <name evidence="2" type="ORF">GALMADRAFT_1328519</name>
</gene>
<feature type="transmembrane region" description="Helical" evidence="1">
    <location>
        <begin position="206"/>
        <end position="226"/>
    </location>
</feature>
<evidence type="ECO:0000313" key="2">
    <source>
        <dbReference type="EMBL" id="KDR76650.1"/>
    </source>
</evidence>
<dbReference type="Proteomes" id="UP000027222">
    <property type="component" value="Unassembled WGS sequence"/>
</dbReference>
<feature type="transmembrane region" description="Helical" evidence="1">
    <location>
        <begin position="86"/>
        <end position="110"/>
    </location>
</feature>
<feature type="transmembrane region" description="Helical" evidence="1">
    <location>
        <begin position="238"/>
        <end position="262"/>
    </location>
</feature>
<keyword evidence="3" id="KW-1185">Reference proteome</keyword>